<dbReference type="InterPro" id="IPR000515">
    <property type="entry name" value="MetI-like"/>
</dbReference>
<dbReference type="Gene3D" id="1.10.3720.10">
    <property type="entry name" value="MetI-like"/>
    <property type="match status" value="1"/>
</dbReference>
<feature type="transmembrane region" description="Helical" evidence="7">
    <location>
        <begin position="289"/>
        <end position="315"/>
    </location>
</feature>
<feature type="transmembrane region" description="Helical" evidence="7">
    <location>
        <begin position="65"/>
        <end position="88"/>
    </location>
</feature>
<feature type="domain" description="ABC transmembrane type-1" evidence="8">
    <location>
        <begin position="96"/>
        <end position="308"/>
    </location>
</feature>
<dbReference type="PANTHER" id="PTHR30465">
    <property type="entry name" value="INNER MEMBRANE ABC TRANSPORTER"/>
    <property type="match status" value="1"/>
</dbReference>
<evidence type="ECO:0000256" key="6">
    <source>
        <dbReference type="ARBA" id="ARBA00023136"/>
    </source>
</evidence>
<dbReference type="SUPFAM" id="SSF161098">
    <property type="entry name" value="MetI-like"/>
    <property type="match status" value="1"/>
</dbReference>
<reference evidence="9" key="1">
    <citation type="journal article" date="2020" name="mSystems">
        <title>Genome- and Community-Level Interaction Insights into Carbon Utilization and Element Cycling Functions of Hydrothermarchaeota in Hydrothermal Sediment.</title>
        <authorList>
            <person name="Zhou Z."/>
            <person name="Liu Y."/>
            <person name="Xu W."/>
            <person name="Pan J."/>
            <person name="Luo Z.H."/>
            <person name="Li M."/>
        </authorList>
    </citation>
    <scope>NUCLEOTIDE SEQUENCE [LARGE SCALE GENOMIC DNA]</scope>
    <source>
        <strain evidence="9">SpSt-794</strain>
    </source>
</reference>
<evidence type="ECO:0000256" key="5">
    <source>
        <dbReference type="ARBA" id="ARBA00022989"/>
    </source>
</evidence>
<keyword evidence="2 7" id="KW-0813">Transport</keyword>
<accession>A0A7C4XTV2</accession>
<evidence type="ECO:0000256" key="7">
    <source>
        <dbReference type="RuleBase" id="RU363032"/>
    </source>
</evidence>
<dbReference type="CDD" id="cd06261">
    <property type="entry name" value="TM_PBP2"/>
    <property type="match status" value="1"/>
</dbReference>
<proteinExistence type="inferred from homology"/>
<feature type="transmembrane region" description="Helical" evidence="7">
    <location>
        <begin position="100"/>
        <end position="123"/>
    </location>
</feature>
<comment type="subcellular location">
    <subcellularLocation>
        <location evidence="1 7">Cell membrane</location>
        <topology evidence="1 7">Multi-pass membrane protein</topology>
    </subcellularLocation>
</comment>
<name>A0A7C4XTV2_9BACT</name>
<dbReference type="PANTHER" id="PTHR30465:SF0">
    <property type="entry name" value="OLIGOPEPTIDE TRANSPORT SYSTEM PERMEASE PROTEIN APPB"/>
    <property type="match status" value="1"/>
</dbReference>
<organism evidence="9">
    <name type="scientific">Caldisericum exile</name>
    <dbReference type="NCBI Taxonomy" id="693075"/>
    <lineage>
        <taxon>Bacteria</taxon>
        <taxon>Pseudomonadati</taxon>
        <taxon>Caldisericota/Cryosericota group</taxon>
        <taxon>Caldisericota</taxon>
        <taxon>Caldisericia</taxon>
        <taxon>Caldisericales</taxon>
        <taxon>Caldisericaceae</taxon>
        <taxon>Caldisericum</taxon>
    </lineage>
</organism>
<evidence type="ECO:0000256" key="4">
    <source>
        <dbReference type="ARBA" id="ARBA00022692"/>
    </source>
</evidence>
<dbReference type="AlphaFoldDB" id="A0A7C4XTV2"/>
<sequence>MRNYLIRRILQMIPLFIGVALVTFAVLSLVGDPFAQMAINPRIKPEDIARLRHTWGFDLPWYLRFFKWFFSMLTGNWGVSIFAGGKLVTELVGRAIQYTLRFSIATLIFSFIIAVPIGIYSALHQYTFFDYFSTFFAFFGMSMPTFWFGFILMMIFGLKLNWLPIGGVMTPGVETAPFWVRFLDQAKYMILPVIVLSLFEMGSWMRYARSSMLEVVRQDYVRTARAKGLPERTVIFKHALRNALIPIVTLLGLSLPAIISGATITETVFGIPGMGRLTVDAMLSNDYPVAMICLLLESALLIVGNLIADLLYAVVDPRIRYS</sequence>
<protein>
    <submittedName>
        <fullName evidence="9">ABC transporter permease</fullName>
    </submittedName>
</protein>
<dbReference type="InterPro" id="IPR035906">
    <property type="entry name" value="MetI-like_sf"/>
</dbReference>
<evidence type="ECO:0000313" key="9">
    <source>
        <dbReference type="EMBL" id="HGW60038.1"/>
    </source>
</evidence>
<dbReference type="InterPro" id="IPR045621">
    <property type="entry name" value="BPD_transp_1_N"/>
</dbReference>
<feature type="transmembrane region" description="Helical" evidence="7">
    <location>
        <begin position="243"/>
        <end position="269"/>
    </location>
</feature>
<comment type="similarity">
    <text evidence="7">Belongs to the binding-protein-dependent transport system permease family.</text>
</comment>
<feature type="transmembrane region" description="Helical" evidence="7">
    <location>
        <begin position="12"/>
        <end position="31"/>
    </location>
</feature>
<dbReference type="EMBL" id="DTHV01000032">
    <property type="protein sequence ID" value="HGW60038.1"/>
    <property type="molecule type" value="Genomic_DNA"/>
</dbReference>
<dbReference type="Pfam" id="PF00528">
    <property type="entry name" value="BPD_transp_1"/>
    <property type="match status" value="1"/>
</dbReference>
<dbReference type="PROSITE" id="PS50928">
    <property type="entry name" value="ABC_TM1"/>
    <property type="match status" value="1"/>
</dbReference>
<dbReference type="Pfam" id="PF19300">
    <property type="entry name" value="BPD_transp_1_N"/>
    <property type="match status" value="1"/>
</dbReference>
<keyword evidence="4 7" id="KW-0812">Transmembrane</keyword>
<evidence type="ECO:0000256" key="3">
    <source>
        <dbReference type="ARBA" id="ARBA00022475"/>
    </source>
</evidence>
<evidence type="ECO:0000259" key="8">
    <source>
        <dbReference type="PROSITE" id="PS50928"/>
    </source>
</evidence>
<comment type="caution">
    <text evidence="9">The sequence shown here is derived from an EMBL/GenBank/DDBJ whole genome shotgun (WGS) entry which is preliminary data.</text>
</comment>
<keyword evidence="3" id="KW-1003">Cell membrane</keyword>
<gene>
    <name evidence="9" type="ORF">ENV82_01165</name>
</gene>
<evidence type="ECO:0000256" key="2">
    <source>
        <dbReference type="ARBA" id="ARBA00022448"/>
    </source>
</evidence>
<dbReference type="GO" id="GO:0055085">
    <property type="term" value="P:transmembrane transport"/>
    <property type="evidence" value="ECO:0007669"/>
    <property type="project" value="InterPro"/>
</dbReference>
<feature type="transmembrane region" description="Helical" evidence="7">
    <location>
        <begin position="135"/>
        <end position="155"/>
    </location>
</feature>
<keyword evidence="6 7" id="KW-0472">Membrane</keyword>
<keyword evidence="5 7" id="KW-1133">Transmembrane helix</keyword>
<dbReference type="GO" id="GO:0005886">
    <property type="term" value="C:plasma membrane"/>
    <property type="evidence" value="ECO:0007669"/>
    <property type="project" value="UniProtKB-SubCell"/>
</dbReference>
<evidence type="ECO:0000256" key="1">
    <source>
        <dbReference type="ARBA" id="ARBA00004651"/>
    </source>
</evidence>